<dbReference type="AlphaFoldDB" id="A0A0C7R3M3"/>
<evidence type="ECO:0000313" key="1">
    <source>
        <dbReference type="EMBL" id="CEQ03445.1"/>
    </source>
</evidence>
<dbReference type="Proteomes" id="UP000049127">
    <property type="component" value="Unassembled WGS sequence"/>
</dbReference>
<protein>
    <submittedName>
        <fullName evidence="1">Uncharacterized protein</fullName>
    </submittedName>
</protein>
<name>A0A0C7R3M3_PARSO</name>
<sequence length="188" mass="22211">MIKNYKIYYENKLINKYVDDKNRFKILDNIEIKGQIKVFDSLSKDNLIFESDVFRNTVNSDYISYKANCEDVLSRYIKGILLGDVYFPMLEMSDSGKKFDEICNSLYVEIYLEAEDKGRIEFCSSELLKNLYKTIKILDTDCINDFNCFLDILEKELILDCEKKEFKNLKDKFIKKFNSCLKNLGDMS</sequence>
<accession>A0A0C7R3M3</accession>
<dbReference type="EMBL" id="CEKZ01000003">
    <property type="protein sequence ID" value="CEQ03445.1"/>
    <property type="molecule type" value="Genomic_DNA"/>
</dbReference>
<proteinExistence type="predicted"/>
<dbReference type="RefSeq" id="WP_055341774.1">
    <property type="nucleotide sequence ID" value="NZ_CDNI01000003.1"/>
</dbReference>
<reference evidence="1 2" key="1">
    <citation type="submission" date="2015-01" db="EMBL/GenBank/DDBJ databases">
        <authorList>
            <person name="Aslett A.Martin."/>
            <person name="De Silva Nishadi"/>
        </authorList>
    </citation>
    <scope>NUCLEOTIDE SEQUENCE [LARGE SCALE GENOMIC DNA]</scope>
    <source>
        <strain evidence="1 2">R28058</strain>
    </source>
</reference>
<evidence type="ECO:0000313" key="2">
    <source>
        <dbReference type="Proteomes" id="UP000049127"/>
    </source>
</evidence>
<gene>
    <name evidence="1" type="ORF">R28058_11781</name>
</gene>
<organism evidence="1 2">
    <name type="scientific">Paraclostridium sordellii</name>
    <name type="common">Clostridium sordellii</name>
    <dbReference type="NCBI Taxonomy" id="1505"/>
    <lineage>
        <taxon>Bacteria</taxon>
        <taxon>Bacillati</taxon>
        <taxon>Bacillota</taxon>
        <taxon>Clostridia</taxon>
        <taxon>Peptostreptococcales</taxon>
        <taxon>Peptostreptococcaceae</taxon>
        <taxon>Paraclostridium</taxon>
    </lineage>
</organism>
<dbReference type="OrthoDB" id="9957577at2"/>